<dbReference type="AlphaFoldDB" id="A0A4E0S0G8"/>
<dbReference type="InterPro" id="IPR018181">
    <property type="entry name" value="Heat_shock_70_CS"/>
</dbReference>
<dbReference type="PROSITE" id="PS00329">
    <property type="entry name" value="HSP70_2"/>
    <property type="match status" value="1"/>
</dbReference>
<dbReference type="PRINTS" id="PR00301">
    <property type="entry name" value="HEATSHOCK70"/>
</dbReference>
<keyword evidence="6" id="KW-1185">Reference proteome</keyword>
<dbReference type="PROSITE" id="PS00297">
    <property type="entry name" value="HSP70_1"/>
    <property type="match status" value="1"/>
</dbReference>
<dbReference type="InterPro" id="IPR043129">
    <property type="entry name" value="ATPase_NBD"/>
</dbReference>
<dbReference type="Gene3D" id="3.30.30.30">
    <property type="match status" value="1"/>
</dbReference>
<proteinExistence type="inferred from homology"/>
<accession>A0A4E0S0G8</accession>
<name>A0A4E0S0G8_FASHE</name>
<protein>
    <submittedName>
        <fullName evidence="5">Molecular chaperone DnaK</fullName>
    </submittedName>
</protein>
<dbReference type="GO" id="GO:0005524">
    <property type="term" value="F:ATP binding"/>
    <property type="evidence" value="ECO:0007669"/>
    <property type="project" value="UniProtKB-KW"/>
</dbReference>
<evidence type="ECO:0000313" key="6">
    <source>
        <dbReference type="Proteomes" id="UP000230066"/>
    </source>
</evidence>
<evidence type="ECO:0000313" key="5">
    <source>
        <dbReference type="EMBL" id="THD28897.1"/>
    </source>
</evidence>
<dbReference type="PANTHER" id="PTHR19375">
    <property type="entry name" value="HEAT SHOCK PROTEIN 70KDA"/>
    <property type="match status" value="1"/>
</dbReference>
<dbReference type="InterPro" id="IPR029047">
    <property type="entry name" value="HSP70_peptide-bd_sf"/>
</dbReference>
<evidence type="ECO:0000256" key="1">
    <source>
        <dbReference type="ARBA" id="ARBA00007381"/>
    </source>
</evidence>
<comment type="similarity">
    <text evidence="1 4">Belongs to the heat shock protein 70 family.</text>
</comment>
<dbReference type="Proteomes" id="UP000230066">
    <property type="component" value="Unassembled WGS sequence"/>
</dbReference>
<sequence>MPAVGIDLGTTYSCIAYFDEDDVQFVQDSGETLIPSCVSFSEGQTLVGSRAFRQMDIRPESTVYHFKRMICCEFEDPAVQSKRNLWPYEIVRDGGQPKFLVKLCDIKEVWSPESLTGMLLKYLKGLAEEYLNETITQAVITVPAMFNMAQREATKTAAEHAGLDVLGLLNEPTAAAIAFGMNLDQSDHVTLVFDLGGGTCDVTIFHYINGELTVKATCGDVQLGGEDFDQTLVQYCVEQTLKIYNQDITQDKIAMLRVRKGCERAKKDLSNYPETEINITCSAGKIDYTIRIDRKTFEDLNLDKYERAIKLVSQCLKEAELPKDAIKSVLLVGGASRMPRIETILSNFFGKARINKSMHADESVAHGAAIWAAYLSGKTEAVDRYIGKFHDVTPLSFGIEASNGVMYVIFRRNTHVPKNKTLRLEGVQGHNLHIRMYEGENKLAKNNYFLGEARVTVPPFCETPVLEITFCLDRNGNISLYTFDEVSKRRTDLIIHNTQSKLGRQDIDYLIRNPQQNCSSDEVENQRVDERDKLKLEVYRLMQKARDTFRTKSPELHLIERHCHSALQWIKLFPNEPITKYRTIRSNLQSMLSTFQLEKASRTSS</sequence>
<dbReference type="Gene3D" id="2.60.34.10">
    <property type="entry name" value="Substrate Binding Domain Of DNAk, Chain A, domain 1"/>
    <property type="match status" value="1"/>
</dbReference>
<dbReference type="InterPro" id="IPR013126">
    <property type="entry name" value="Hsp_70_fam"/>
</dbReference>
<dbReference type="Pfam" id="PF00012">
    <property type="entry name" value="HSP70"/>
    <property type="match status" value="1"/>
</dbReference>
<dbReference type="EMBL" id="JXXN02000046">
    <property type="protein sequence ID" value="THD28897.1"/>
    <property type="molecule type" value="Genomic_DNA"/>
</dbReference>
<comment type="caution">
    <text evidence="5">The sequence shown here is derived from an EMBL/GenBank/DDBJ whole genome shotgun (WGS) entry which is preliminary data.</text>
</comment>
<keyword evidence="2 4" id="KW-0547">Nucleotide-binding</keyword>
<gene>
    <name evidence="5" type="ORF">D915_000234</name>
</gene>
<organism evidence="5 6">
    <name type="scientific">Fasciola hepatica</name>
    <name type="common">Liver fluke</name>
    <dbReference type="NCBI Taxonomy" id="6192"/>
    <lineage>
        <taxon>Eukaryota</taxon>
        <taxon>Metazoa</taxon>
        <taxon>Spiralia</taxon>
        <taxon>Lophotrochozoa</taxon>
        <taxon>Platyhelminthes</taxon>
        <taxon>Trematoda</taxon>
        <taxon>Digenea</taxon>
        <taxon>Plagiorchiida</taxon>
        <taxon>Echinostomata</taxon>
        <taxon>Echinostomatoidea</taxon>
        <taxon>Fasciolidae</taxon>
        <taxon>Fasciola</taxon>
    </lineage>
</organism>
<dbReference type="GO" id="GO:0140662">
    <property type="term" value="F:ATP-dependent protein folding chaperone"/>
    <property type="evidence" value="ECO:0007669"/>
    <property type="project" value="InterPro"/>
</dbReference>
<dbReference type="CDD" id="cd24028">
    <property type="entry name" value="ASKHA_NBD_HSP70_HSPA1-like"/>
    <property type="match status" value="1"/>
</dbReference>
<dbReference type="SUPFAM" id="SSF53067">
    <property type="entry name" value="Actin-like ATPase domain"/>
    <property type="match status" value="2"/>
</dbReference>
<dbReference type="Gene3D" id="3.90.640.10">
    <property type="entry name" value="Actin, Chain A, domain 4"/>
    <property type="match status" value="1"/>
</dbReference>
<dbReference type="SUPFAM" id="SSF100920">
    <property type="entry name" value="Heat shock protein 70kD (HSP70), peptide-binding domain"/>
    <property type="match status" value="1"/>
</dbReference>
<evidence type="ECO:0000256" key="4">
    <source>
        <dbReference type="RuleBase" id="RU003322"/>
    </source>
</evidence>
<dbReference type="FunFam" id="3.90.640.10:FF:000010">
    <property type="entry name" value="heat shock 70 kDa protein 14"/>
    <property type="match status" value="1"/>
</dbReference>
<reference evidence="5" key="1">
    <citation type="submission" date="2019-03" db="EMBL/GenBank/DDBJ databases">
        <title>Improved annotation for the trematode Fasciola hepatica.</title>
        <authorList>
            <person name="Choi Y.-J."/>
            <person name="Martin J."/>
            <person name="Mitreva M."/>
        </authorList>
    </citation>
    <scope>NUCLEOTIDE SEQUENCE [LARGE SCALE GENOMIC DNA]</scope>
</reference>
<keyword evidence="3 4" id="KW-0067">ATP-binding</keyword>
<dbReference type="Gene3D" id="3.30.420.40">
    <property type="match status" value="2"/>
</dbReference>
<dbReference type="PROSITE" id="PS01036">
    <property type="entry name" value="HSP70_3"/>
    <property type="match status" value="1"/>
</dbReference>
<evidence type="ECO:0000256" key="2">
    <source>
        <dbReference type="ARBA" id="ARBA00022741"/>
    </source>
</evidence>
<evidence type="ECO:0000256" key="3">
    <source>
        <dbReference type="ARBA" id="ARBA00022840"/>
    </source>
</evidence>